<dbReference type="Gene3D" id="1.20.1560.10">
    <property type="entry name" value="ABC transporter type 1, transmembrane domain"/>
    <property type="match status" value="1"/>
</dbReference>
<keyword evidence="4 6" id="KW-1133">Transmembrane helix</keyword>
<comment type="subcellular location">
    <subcellularLocation>
        <location evidence="1">Cell membrane</location>
        <topology evidence="1">Multi-pass membrane protein</topology>
    </subcellularLocation>
</comment>
<evidence type="ECO:0000256" key="2">
    <source>
        <dbReference type="ARBA" id="ARBA00022448"/>
    </source>
</evidence>
<dbReference type="GO" id="GO:0140359">
    <property type="term" value="F:ABC-type transporter activity"/>
    <property type="evidence" value="ECO:0007669"/>
    <property type="project" value="InterPro"/>
</dbReference>
<dbReference type="PANTHER" id="PTHR11384">
    <property type="entry name" value="ATP-BINDING CASSETTE, SUB-FAMILY D MEMBER"/>
    <property type="match status" value="1"/>
</dbReference>
<feature type="domain" description="ABC transmembrane type-1" evidence="7">
    <location>
        <begin position="166"/>
        <end position="263"/>
    </location>
</feature>
<evidence type="ECO:0000256" key="6">
    <source>
        <dbReference type="SAM" id="Phobius"/>
    </source>
</evidence>
<keyword evidence="5 6" id="KW-0472">Membrane</keyword>
<feature type="transmembrane region" description="Helical" evidence="6">
    <location>
        <begin position="116"/>
        <end position="135"/>
    </location>
</feature>
<keyword evidence="3 6" id="KW-0812">Transmembrane</keyword>
<evidence type="ECO:0000256" key="5">
    <source>
        <dbReference type="ARBA" id="ARBA00023136"/>
    </source>
</evidence>
<dbReference type="AlphaFoldDB" id="A0A4D7QRB0"/>
<evidence type="ECO:0000259" key="7">
    <source>
        <dbReference type="PROSITE" id="PS50929"/>
    </source>
</evidence>
<dbReference type="SUPFAM" id="SSF90123">
    <property type="entry name" value="ABC transporter transmembrane region"/>
    <property type="match status" value="1"/>
</dbReference>
<dbReference type="Pfam" id="PF06472">
    <property type="entry name" value="ABC_membrane_2"/>
    <property type="match status" value="1"/>
</dbReference>
<dbReference type="KEGG" id="paqt:E8L99_20860"/>
<feature type="transmembrane region" description="Helical" evidence="6">
    <location>
        <begin position="234"/>
        <end position="257"/>
    </location>
</feature>
<dbReference type="Proteomes" id="UP000298588">
    <property type="component" value="Chromosome"/>
</dbReference>
<evidence type="ECO:0000256" key="3">
    <source>
        <dbReference type="ARBA" id="ARBA00022692"/>
    </source>
</evidence>
<keyword evidence="9" id="KW-1185">Reference proteome</keyword>
<dbReference type="InterPro" id="IPR050835">
    <property type="entry name" value="ABC_transporter_sub-D"/>
</dbReference>
<evidence type="ECO:0000313" key="9">
    <source>
        <dbReference type="Proteomes" id="UP000298588"/>
    </source>
</evidence>
<dbReference type="GO" id="GO:0005886">
    <property type="term" value="C:plasma membrane"/>
    <property type="evidence" value="ECO:0007669"/>
    <property type="project" value="UniProtKB-SubCell"/>
</dbReference>
<protein>
    <recommendedName>
        <fullName evidence="7">ABC transmembrane type-1 domain-containing protein</fullName>
    </recommendedName>
</protein>
<sequence length="263" mass="28766">MTMPSSAAPSREVTLLIGAAGMLFHDLANLRQQLAENAAIRARFLGRLHPGPAAVRMLRLLGAILATPARWKALMLGGLVGTVTVAEVLVVLRLATWNADFFNALEAKSFASLVNQIWVLLAIVTGMMALQGLSLQTKMQLQMVLRGHLTRIVRDAWMSEGRYYRLRMSTGEHDNEDGRLTEDVRVVCEMVVEFLVSLLYAFIQLALFVGVLWLHSGPLTIAVGEASFTLPGHMVWVALGYAAIGAAIITLVGHPLVRATDRR</sequence>
<dbReference type="PROSITE" id="PS50929">
    <property type="entry name" value="ABC_TM1F"/>
    <property type="match status" value="1"/>
</dbReference>
<gene>
    <name evidence="8" type="ORF">E8L99_20860</name>
</gene>
<organism evidence="8 9">
    <name type="scientific">Phreatobacter aquaticus</name>
    <dbReference type="NCBI Taxonomy" id="2570229"/>
    <lineage>
        <taxon>Bacteria</taxon>
        <taxon>Pseudomonadati</taxon>
        <taxon>Pseudomonadota</taxon>
        <taxon>Alphaproteobacteria</taxon>
        <taxon>Hyphomicrobiales</taxon>
        <taxon>Phreatobacteraceae</taxon>
        <taxon>Phreatobacter</taxon>
    </lineage>
</organism>
<evidence type="ECO:0000313" key="8">
    <source>
        <dbReference type="EMBL" id="QCK88029.1"/>
    </source>
</evidence>
<evidence type="ECO:0000256" key="1">
    <source>
        <dbReference type="ARBA" id="ARBA00004651"/>
    </source>
</evidence>
<dbReference type="GO" id="GO:0005524">
    <property type="term" value="F:ATP binding"/>
    <property type="evidence" value="ECO:0007669"/>
    <property type="project" value="InterPro"/>
</dbReference>
<keyword evidence="2" id="KW-0813">Transport</keyword>
<feature type="transmembrane region" description="Helical" evidence="6">
    <location>
        <begin position="73"/>
        <end position="96"/>
    </location>
</feature>
<dbReference type="OrthoDB" id="7256406at2"/>
<dbReference type="InterPro" id="IPR011527">
    <property type="entry name" value="ABC1_TM_dom"/>
</dbReference>
<dbReference type="EMBL" id="CP039865">
    <property type="protein sequence ID" value="QCK88029.1"/>
    <property type="molecule type" value="Genomic_DNA"/>
</dbReference>
<dbReference type="InterPro" id="IPR036640">
    <property type="entry name" value="ABC1_TM_sf"/>
</dbReference>
<reference evidence="8 9" key="1">
    <citation type="submission" date="2019-04" db="EMBL/GenBank/DDBJ databases">
        <title>Phreatobacter aquaticus sp. nov.</title>
        <authorList>
            <person name="Choi A."/>
            <person name="Baek K."/>
        </authorList>
    </citation>
    <scope>NUCLEOTIDE SEQUENCE [LARGE SCALE GENOMIC DNA]</scope>
    <source>
        <strain evidence="8 9">NMCR1094</strain>
    </source>
</reference>
<name>A0A4D7QRB0_9HYPH</name>
<accession>A0A4D7QRB0</accession>
<dbReference type="PANTHER" id="PTHR11384:SF59">
    <property type="entry name" value="LYSOSOMAL COBALAMIN TRANSPORTER ABCD4"/>
    <property type="match status" value="1"/>
</dbReference>
<proteinExistence type="predicted"/>
<evidence type="ECO:0000256" key="4">
    <source>
        <dbReference type="ARBA" id="ARBA00022989"/>
    </source>
</evidence>
<feature type="transmembrane region" description="Helical" evidence="6">
    <location>
        <begin position="194"/>
        <end position="214"/>
    </location>
</feature>